<sequence>MKKIILTLCVCLSVVACKNTNKSENKNEVVAQNNTEQVVDMHNAENSLSYCGIYQGVIPAADAPGIQVTLILNDDNSYELHETFIDKEDGEFQEKGSYSLNENVLTLFRNENEKSYYKVEEGRLKMLTQDQEEVTSELAPHYILNQTEVFE</sequence>
<keyword evidence="2" id="KW-1185">Reference proteome</keyword>
<dbReference type="EMBL" id="CM001167">
    <property type="protein sequence ID" value="EGJ70500.1"/>
    <property type="molecule type" value="Genomic_DNA"/>
</dbReference>
<keyword evidence="1" id="KW-0449">Lipoprotein</keyword>
<dbReference type="AlphaFoldDB" id="F3ZQC2"/>
<gene>
    <name evidence="1" type="ORF">Bcop_0281</name>
</gene>
<accession>F3ZQC2</accession>
<dbReference type="HOGENOM" id="CLU_095662_0_0_10"/>
<dbReference type="Proteomes" id="UP000018439">
    <property type="component" value="Chromosome"/>
</dbReference>
<proteinExistence type="predicted"/>
<reference evidence="1 2" key="1">
    <citation type="journal article" date="2011" name="Stand. Genomic Sci.">
        <title>Non-contiguous finished genome sequence of Bacteroides coprosuis type strain (PC139).</title>
        <authorList>
            <person name="Land M."/>
            <person name="Held B."/>
            <person name="Gronow S."/>
            <person name="Abt B."/>
            <person name="Lucas S."/>
            <person name="Del Rio T.G."/>
            <person name="Nolan M."/>
            <person name="Tice H."/>
            <person name="Cheng J.F."/>
            <person name="Pitluck S."/>
            <person name="Liolios K."/>
            <person name="Pagani I."/>
            <person name="Ivanova N."/>
            <person name="Mavromatis K."/>
            <person name="Mikhailova N."/>
            <person name="Pati A."/>
            <person name="Tapia R."/>
            <person name="Han C."/>
            <person name="Goodwin L."/>
            <person name="Chen A."/>
            <person name="Palaniappan K."/>
            <person name="Hauser L."/>
            <person name="Brambilla E.M."/>
            <person name="Rohde M."/>
            <person name="Goker M."/>
            <person name="Detter J.C."/>
            <person name="Woyke T."/>
            <person name="Bristow J."/>
            <person name="Eisen J.A."/>
            <person name="Markowitz V."/>
            <person name="Hugenholtz P."/>
            <person name="Kyrpides N.C."/>
            <person name="Klenk H.P."/>
            <person name="Lapidus A."/>
        </authorList>
    </citation>
    <scope>NUCLEOTIDE SEQUENCE [LARGE SCALE GENOMIC DNA]</scope>
    <source>
        <strain evidence="1 2">DSM 18011</strain>
    </source>
</reference>
<evidence type="ECO:0000313" key="2">
    <source>
        <dbReference type="Proteomes" id="UP000018439"/>
    </source>
</evidence>
<dbReference type="PROSITE" id="PS51257">
    <property type="entry name" value="PROKAR_LIPOPROTEIN"/>
    <property type="match status" value="1"/>
</dbReference>
<evidence type="ECO:0000313" key="1">
    <source>
        <dbReference type="EMBL" id="EGJ70500.1"/>
    </source>
</evidence>
<dbReference type="Gene3D" id="2.40.128.640">
    <property type="match status" value="1"/>
</dbReference>
<name>F3ZQC2_9BACE</name>
<dbReference type="eggNOG" id="COG3015">
    <property type="taxonomic scope" value="Bacteria"/>
</dbReference>
<protein>
    <submittedName>
        <fullName evidence="1">Lipoprotein</fullName>
    </submittedName>
</protein>
<dbReference type="OrthoDB" id="5348860at2"/>
<organism evidence="1 2">
    <name type="scientific">Bacteroides coprosuis DSM 18011</name>
    <dbReference type="NCBI Taxonomy" id="679937"/>
    <lineage>
        <taxon>Bacteria</taxon>
        <taxon>Pseudomonadati</taxon>
        <taxon>Bacteroidota</taxon>
        <taxon>Bacteroidia</taxon>
        <taxon>Bacteroidales</taxon>
        <taxon>Bacteroidaceae</taxon>
        <taxon>Bacteroides</taxon>
    </lineage>
</organism>
<dbReference type="InterPro" id="IPR007298">
    <property type="entry name" value="Cu-R_lipoprotein_NlpE"/>
</dbReference>
<dbReference type="Pfam" id="PF04170">
    <property type="entry name" value="NlpE"/>
    <property type="match status" value="1"/>
</dbReference>
<dbReference type="STRING" id="679937.Bcop_0281"/>